<dbReference type="EMBL" id="BNDS01000016">
    <property type="protein sequence ID" value="GHH99901.1"/>
    <property type="molecule type" value="Genomic_DNA"/>
</dbReference>
<dbReference type="InterPro" id="IPR017900">
    <property type="entry name" value="4Fe4S_Fe_S_CS"/>
</dbReference>
<evidence type="ECO:0000256" key="4">
    <source>
        <dbReference type="ARBA" id="ARBA00022723"/>
    </source>
</evidence>
<evidence type="ECO:0000313" key="9">
    <source>
        <dbReference type="Proteomes" id="UP000637074"/>
    </source>
</evidence>
<evidence type="ECO:0000259" key="7">
    <source>
        <dbReference type="PROSITE" id="PS51379"/>
    </source>
</evidence>
<feature type="domain" description="4Fe-4S ferredoxin-type" evidence="7">
    <location>
        <begin position="226"/>
        <end position="255"/>
    </location>
</feature>
<dbReference type="PROSITE" id="PS51379">
    <property type="entry name" value="4FE4S_FER_2"/>
    <property type="match status" value="3"/>
</dbReference>
<evidence type="ECO:0000256" key="6">
    <source>
        <dbReference type="ARBA" id="ARBA00023014"/>
    </source>
</evidence>
<dbReference type="PROSITE" id="PS00198">
    <property type="entry name" value="4FE4S_FER_1"/>
    <property type="match status" value="2"/>
</dbReference>
<dbReference type="InterPro" id="IPR050157">
    <property type="entry name" value="PSI_iron-sulfur_center"/>
</dbReference>
<keyword evidence="6" id="KW-0411">Iron-sulfur</keyword>
<gene>
    <name evidence="8" type="ORF">AM1BK_34440</name>
</gene>
<dbReference type="Proteomes" id="UP000637074">
    <property type="component" value="Unassembled WGS sequence"/>
</dbReference>
<comment type="caution">
    <text evidence="8">The sequence shown here is derived from an EMBL/GenBank/DDBJ whole genome shotgun (WGS) entry which is preliminary data.</text>
</comment>
<comment type="function">
    <text evidence="2">Ferredoxins are iron-sulfur proteins that transfer electrons in a wide variety of metabolic reactions.</text>
</comment>
<evidence type="ECO:0000256" key="3">
    <source>
        <dbReference type="ARBA" id="ARBA00022485"/>
    </source>
</evidence>
<comment type="cofactor">
    <cofactor evidence="1">
        <name>[4Fe-4S] cluster</name>
        <dbReference type="ChEBI" id="CHEBI:49883"/>
    </cofactor>
</comment>
<dbReference type="RefSeq" id="WP_191274896.1">
    <property type="nucleotide sequence ID" value="NZ_BNDS01000016.1"/>
</dbReference>
<sequence>MGLFSKWVESLDYEFEIESSCTRHQSHYSTCEKCLTACEENAISFVNGQPVLNQSNCVQCGKCIVACPVHAIAGILPEREISQNQLVISGQHIPTSKELLIYYKKGITSIIGKDEASMQLWKKPIEEANTMLRELDERPFTLSIKSIGQEEYYSRRALFSLWKNESKSIMKQVTPSKWRFNHNVFELQKYYTGYQFTELSVDIEKCTLCTVCERLCATKCFAIQEGNFSLSLQGCSACGLCADICPEKAITLKDQIVSLEEINHPIYEKVCQSCNQTFKTLRDQDEECTPCKKLKSFN</sequence>
<evidence type="ECO:0000256" key="1">
    <source>
        <dbReference type="ARBA" id="ARBA00001966"/>
    </source>
</evidence>
<evidence type="ECO:0000313" key="8">
    <source>
        <dbReference type="EMBL" id="GHH99901.1"/>
    </source>
</evidence>
<dbReference type="Gene3D" id="3.30.70.20">
    <property type="match status" value="2"/>
</dbReference>
<feature type="domain" description="4Fe-4S ferredoxin-type" evidence="7">
    <location>
        <begin position="197"/>
        <end position="225"/>
    </location>
</feature>
<name>A0ABQ3N773_9BACI</name>
<reference evidence="8 9" key="1">
    <citation type="journal article" date="2022" name="Int. J. Syst. Evol. Microbiol.">
        <title>Neobacillus kokaensis sp. nov., isolated from soil.</title>
        <authorList>
            <person name="Yuki K."/>
            <person name="Matsubara H."/>
            <person name="Yamaguchi S."/>
        </authorList>
    </citation>
    <scope>NUCLEOTIDE SEQUENCE [LARGE SCALE GENOMIC DNA]</scope>
    <source>
        <strain evidence="8 9">LOB 377</strain>
    </source>
</reference>
<dbReference type="Pfam" id="PF12838">
    <property type="entry name" value="Fer4_7"/>
    <property type="match status" value="1"/>
</dbReference>
<dbReference type="PANTHER" id="PTHR24960">
    <property type="entry name" value="PHOTOSYSTEM I IRON-SULFUR CENTER-RELATED"/>
    <property type="match status" value="1"/>
</dbReference>
<dbReference type="InterPro" id="IPR017896">
    <property type="entry name" value="4Fe4S_Fe-S-bd"/>
</dbReference>
<proteinExistence type="predicted"/>
<keyword evidence="5" id="KW-0408">Iron</keyword>
<organism evidence="8 9">
    <name type="scientific">Neobacillus kokaensis</name>
    <dbReference type="NCBI Taxonomy" id="2759023"/>
    <lineage>
        <taxon>Bacteria</taxon>
        <taxon>Bacillati</taxon>
        <taxon>Bacillota</taxon>
        <taxon>Bacilli</taxon>
        <taxon>Bacillales</taxon>
        <taxon>Bacillaceae</taxon>
        <taxon>Neobacillus</taxon>
    </lineage>
</organism>
<accession>A0ABQ3N773</accession>
<keyword evidence="9" id="KW-1185">Reference proteome</keyword>
<keyword evidence="3" id="KW-0004">4Fe-4S</keyword>
<dbReference type="PANTHER" id="PTHR24960:SF79">
    <property type="entry name" value="PHOTOSYSTEM I IRON-SULFUR CENTER"/>
    <property type="match status" value="1"/>
</dbReference>
<evidence type="ECO:0000256" key="2">
    <source>
        <dbReference type="ARBA" id="ARBA00003532"/>
    </source>
</evidence>
<keyword evidence="4" id="KW-0479">Metal-binding</keyword>
<dbReference type="SUPFAM" id="SSF54862">
    <property type="entry name" value="4Fe-4S ferredoxins"/>
    <property type="match status" value="1"/>
</dbReference>
<feature type="domain" description="4Fe-4S ferredoxin-type" evidence="7">
    <location>
        <begin position="48"/>
        <end position="78"/>
    </location>
</feature>
<protein>
    <recommendedName>
        <fullName evidence="7">4Fe-4S ferredoxin-type domain-containing protein</fullName>
    </recommendedName>
</protein>
<evidence type="ECO:0000256" key="5">
    <source>
        <dbReference type="ARBA" id="ARBA00023004"/>
    </source>
</evidence>